<keyword evidence="2 5" id="KW-0812">Transmembrane</keyword>
<dbReference type="GO" id="GO:0016020">
    <property type="term" value="C:membrane"/>
    <property type="evidence" value="ECO:0007669"/>
    <property type="project" value="UniProtKB-SubCell"/>
</dbReference>
<feature type="transmembrane region" description="Helical" evidence="5">
    <location>
        <begin position="150"/>
        <end position="177"/>
    </location>
</feature>
<dbReference type="InterPro" id="IPR050307">
    <property type="entry name" value="Sterol_Desaturase_Related"/>
</dbReference>
<dbReference type="GO" id="GO:0005506">
    <property type="term" value="F:iron ion binding"/>
    <property type="evidence" value="ECO:0007669"/>
    <property type="project" value="InterPro"/>
</dbReference>
<dbReference type="PATRIC" id="fig|1590043.3.peg.531"/>
<evidence type="ECO:0000256" key="1">
    <source>
        <dbReference type="ARBA" id="ARBA00004370"/>
    </source>
</evidence>
<dbReference type="InterPro" id="IPR006694">
    <property type="entry name" value="Fatty_acid_hydroxylase"/>
</dbReference>
<evidence type="ECO:0000256" key="4">
    <source>
        <dbReference type="ARBA" id="ARBA00023136"/>
    </source>
</evidence>
<feature type="transmembrane region" description="Helical" evidence="5">
    <location>
        <begin position="6"/>
        <end position="27"/>
    </location>
</feature>
<evidence type="ECO:0000313" key="9">
    <source>
        <dbReference type="Proteomes" id="UP000051497"/>
    </source>
</evidence>
<organism evidence="7">
    <name type="scientific">Candidatus Berkiella aquae</name>
    <dbReference type="NCBI Taxonomy" id="295108"/>
    <lineage>
        <taxon>Bacteria</taxon>
        <taxon>Pseudomonadati</taxon>
        <taxon>Pseudomonadota</taxon>
        <taxon>Gammaproteobacteria</taxon>
        <taxon>Candidatus Berkiellales</taxon>
        <taxon>Candidatus Berkiellaceae</taxon>
        <taxon>Candidatus Berkiella</taxon>
    </lineage>
</organism>
<feature type="transmembrane region" description="Helical" evidence="5">
    <location>
        <begin position="85"/>
        <end position="104"/>
    </location>
</feature>
<dbReference type="STRING" id="295108.HT99x_00527"/>
<dbReference type="Pfam" id="PF04116">
    <property type="entry name" value="FA_hydroxylase"/>
    <property type="match status" value="1"/>
</dbReference>
<protein>
    <submittedName>
        <fullName evidence="7">Fatty acid hydroxylase superfamily protein</fullName>
    </submittedName>
    <submittedName>
        <fullName evidence="8">Sterol desaturase family protein</fullName>
    </submittedName>
</protein>
<reference evidence="7" key="1">
    <citation type="submission" date="2015-09" db="EMBL/GenBank/DDBJ databases">
        <title>Draft Genome Sequences of Two Novel Amoeba-resistant Intranuclear Bacteria, Candidatus Berkiella cookevillensis and Candidatus Berkiella aquae.</title>
        <authorList>
            <person name="Mehari Y.T."/>
            <person name="Arivett B.A."/>
            <person name="Farone A.L."/>
            <person name="Gunderson J.H."/>
            <person name="Farone M.B."/>
        </authorList>
    </citation>
    <scope>NUCLEOTIDE SEQUENCE [LARGE SCALE GENOMIC DNA]</scope>
    <source>
        <strain evidence="7">HT99</strain>
    </source>
</reference>
<dbReference type="EMBL" id="LKAJ02000001">
    <property type="protein sequence ID" value="MCS5712687.1"/>
    <property type="molecule type" value="Genomic_DNA"/>
</dbReference>
<keyword evidence="3 5" id="KW-1133">Transmembrane helix</keyword>
<evidence type="ECO:0000256" key="2">
    <source>
        <dbReference type="ARBA" id="ARBA00022692"/>
    </source>
</evidence>
<evidence type="ECO:0000256" key="5">
    <source>
        <dbReference type="SAM" id="Phobius"/>
    </source>
</evidence>
<evidence type="ECO:0000259" key="6">
    <source>
        <dbReference type="Pfam" id="PF04116"/>
    </source>
</evidence>
<dbReference type="AlphaFoldDB" id="A0A0Q9YYR1"/>
<dbReference type="PANTHER" id="PTHR11863">
    <property type="entry name" value="STEROL DESATURASE"/>
    <property type="match status" value="1"/>
</dbReference>
<dbReference type="RefSeq" id="WP_075065172.1">
    <property type="nucleotide sequence ID" value="NZ_LKAJ02000001.1"/>
</dbReference>
<dbReference type="GO" id="GO:0008610">
    <property type="term" value="P:lipid biosynthetic process"/>
    <property type="evidence" value="ECO:0007669"/>
    <property type="project" value="InterPro"/>
</dbReference>
<accession>A0A0Q9YYR1</accession>
<sequence length="283" mass="33985">MEKWIVQYQDICRLLIFIFFFLLLATIEKKYGIWRWADKRSVRWTTHLSLALISKVTIRLIFPFLAVTTAWIAQQKGIGYFNQNPTLWIIEVILSMVFLDLVMYTQHLMMHRIKAFWRVHRVHHMDRHLDVSTGIRFHPIEEMFTMGFKLLAVAFIGAPVIAVFLYEILLNVMTMFVHMNVYIQPRFDKVLRLFMITPNMHRIHHSDYLKETNSNYGFCLSIWDKLFGTYTYRSISGDNKIYIGLEEFRYPQFKTLPNMLLVPFNPRRLKVRHRKRVPSRMKS</sequence>
<reference evidence="8" key="2">
    <citation type="journal article" date="2016" name="Genome Announc.">
        <title>Draft Genome Sequences of Two Novel Amoeba-Resistant Intranuclear Bacteria, 'Candidatus Berkiella cookevillensis' and 'Candidatus Berkiella aquae'.</title>
        <authorList>
            <person name="Mehari Y.T."/>
            <person name="Arivett B.A."/>
            <person name="Farone A.L."/>
            <person name="Gunderson J.H."/>
            <person name="Farone M.B."/>
        </authorList>
    </citation>
    <scope>NUCLEOTIDE SEQUENCE</scope>
    <source>
        <strain evidence="8">HT99</strain>
    </source>
</reference>
<evidence type="ECO:0000313" key="8">
    <source>
        <dbReference type="EMBL" id="MCS5712687.1"/>
    </source>
</evidence>
<gene>
    <name evidence="7" type="ORF">HT99x_00527</name>
    <name evidence="8" type="ORF">HT99x_014705</name>
</gene>
<comment type="subcellular location">
    <subcellularLocation>
        <location evidence="1">Membrane</location>
    </subcellularLocation>
</comment>
<dbReference type="GO" id="GO:0016491">
    <property type="term" value="F:oxidoreductase activity"/>
    <property type="evidence" value="ECO:0007669"/>
    <property type="project" value="InterPro"/>
</dbReference>
<evidence type="ECO:0000256" key="3">
    <source>
        <dbReference type="ARBA" id="ARBA00022989"/>
    </source>
</evidence>
<dbReference type="EMBL" id="LKAJ01000002">
    <property type="protein sequence ID" value="KRG22110.1"/>
    <property type="molecule type" value="Genomic_DNA"/>
</dbReference>
<dbReference type="Proteomes" id="UP000051497">
    <property type="component" value="Unassembled WGS sequence"/>
</dbReference>
<proteinExistence type="predicted"/>
<keyword evidence="4 5" id="KW-0472">Membrane</keyword>
<dbReference type="OrthoDB" id="9770329at2"/>
<reference evidence="8" key="3">
    <citation type="submission" date="2021-06" db="EMBL/GenBank/DDBJ databases">
        <title>Genomic Description and Analysis of Intracellular Bacteria, Candidatus Berkiella cookevillensis and Candidatus Berkiella aquae.</title>
        <authorList>
            <person name="Kidane D.T."/>
            <person name="Mehari Y.T."/>
            <person name="Rice F.C."/>
            <person name="Arivett B.A."/>
            <person name="Farone A.L."/>
            <person name="Berk S.G."/>
            <person name="Farone M.B."/>
        </authorList>
    </citation>
    <scope>NUCLEOTIDE SEQUENCE</scope>
    <source>
        <strain evidence="8">HT99</strain>
    </source>
</reference>
<evidence type="ECO:0000313" key="7">
    <source>
        <dbReference type="EMBL" id="KRG22110.1"/>
    </source>
</evidence>
<keyword evidence="9" id="KW-1185">Reference proteome</keyword>
<feature type="transmembrane region" description="Helical" evidence="5">
    <location>
        <begin position="48"/>
        <end position="73"/>
    </location>
</feature>
<feature type="domain" description="Fatty acid hydroxylase" evidence="6">
    <location>
        <begin position="93"/>
        <end position="229"/>
    </location>
</feature>
<name>A0A0Q9YYR1_9GAMM</name>
<comment type="caution">
    <text evidence="7">The sequence shown here is derived from an EMBL/GenBank/DDBJ whole genome shotgun (WGS) entry which is preliminary data.</text>
</comment>